<protein>
    <submittedName>
        <fullName evidence="1">Uncharacterized protein</fullName>
    </submittedName>
</protein>
<keyword evidence="2" id="KW-1185">Reference proteome</keyword>
<reference evidence="1 2" key="1">
    <citation type="submission" date="2019-03" db="EMBL/GenBank/DDBJ databases">
        <title>An improved genome assembly of the fluke Schistosoma japonicum.</title>
        <authorList>
            <person name="Hu W."/>
            <person name="Luo F."/>
            <person name="Yin M."/>
            <person name="Mo X."/>
            <person name="Sun C."/>
            <person name="Wu Q."/>
            <person name="Zhu B."/>
            <person name="Xiang M."/>
            <person name="Wang J."/>
            <person name="Wang Y."/>
            <person name="Zhang T."/>
            <person name="Xu B."/>
            <person name="Zheng H."/>
            <person name="Feng Z."/>
        </authorList>
    </citation>
    <scope>NUCLEOTIDE SEQUENCE [LARGE SCALE GENOMIC DNA]</scope>
    <source>
        <strain evidence="1">HuSjv2</strain>
        <tissue evidence="1">Worms</tissue>
    </source>
</reference>
<dbReference type="AlphaFoldDB" id="A0A4Z2CK07"/>
<organism evidence="1 2">
    <name type="scientific">Schistosoma japonicum</name>
    <name type="common">Blood fluke</name>
    <dbReference type="NCBI Taxonomy" id="6182"/>
    <lineage>
        <taxon>Eukaryota</taxon>
        <taxon>Metazoa</taxon>
        <taxon>Spiralia</taxon>
        <taxon>Lophotrochozoa</taxon>
        <taxon>Platyhelminthes</taxon>
        <taxon>Trematoda</taxon>
        <taxon>Digenea</taxon>
        <taxon>Strigeidida</taxon>
        <taxon>Schistosomatoidea</taxon>
        <taxon>Schistosomatidae</taxon>
        <taxon>Schistosoma</taxon>
    </lineage>
</organism>
<proteinExistence type="predicted"/>
<sequence>MQIEADKAMASSDHCKFGQRNVMSMGLMQTYSDESMKGQANNMQMCADGVMTYACSCNV</sequence>
<comment type="caution">
    <text evidence="1">The sequence shown here is derived from an EMBL/GenBank/DDBJ whole genome shotgun (WGS) entry which is preliminary data.</text>
</comment>
<dbReference type="EMBL" id="SKCS01001444">
    <property type="protein sequence ID" value="TNN04569.1"/>
    <property type="molecule type" value="Genomic_DNA"/>
</dbReference>
<name>A0A4Z2CK07_SCHJA</name>
<evidence type="ECO:0000313" key="2">
    <source>
        <dbReference type="Proteomes" id="UP000311919"/>
    </source>
</evidence>
<dbReference type="Proteomes" id="UP000311919">
    <property type="component" value="Unassembled WGS sequence"/>
</dbReference>
<accession>A0A4Z2CK07</accession>
<gene>
    <name evidence="1" type="ORF">EWB00_001628</name>
</gene>
<evidence type="ECO:0000313" key="1">
    <source>
        <dbReference type="EMBL" id="TNN04569.1"/>
    </source>
</evidence>